<name>A0ABX1SMU6_9PSEU</name>
<reference evidence="1 2" key="1">
    <citation type="submission" date="2020-04" db="EMBL/GenBank/DDBJ databases">
        <authorList>
            <person name="Klaysubun C."/>
            <person name="Duangmal K."/>
            <person name="Lipun K."/>
        </authorList>
    </citation>
    <scope>NUCLEOTIDE SEQUENCE [LARGE SCALE GENOMIC DNA]</scope>
    <source>
        <strain evidence="1 2">K10HN5</strain>
    </source>
</reference>
<comment type="caution">
    <text evidence="1">The sequence shown here is derived from an EMBL/GenBank/DDBJ whole genome shotgun (WGS) entry which is preliminary data.</text>
</comment>
<proteinExistence type="predicted"/>
<keyword evidence="2" id="KW-1185">Reference proteome</keyword>
<evidence type="ECO:0000313" key="2">
    <source>
        <dbReference type="Proteomes" id="UP000820669"/>
    </source>
</evidence>
<gene>
    <name evidence="1" type="ORF">HF526_30520</name>
</gene>
<accession>A0ABX1SMU6</accession>
<dbReference type="EMBL" id="JAAXLA010000091">
    <property type="protein sequence ID" value="NMI01600.1"/>
    <property type="molecule type" value="Genomic_DNA"/>
</dbReference>
<dbReference type="Proteomes" id="UP000820669">
    <property type="component" value="Unassembled WGS sequence"/>
</dbReference>
<evidence type="ECO:0000313" key="1">
    <source>
        <dbReference type="EMBL" id="NMI01600.1"/>
    </source>
</evidence>
<protein>
    <submittedName>
        <fullName evidence="1">Uncharacterized protein</fullName>
    </submittedName>
</protein>
<sequence length="158" mass="16818">MSEMTGSSDPDDALIRELGVALGWRTSPPREVVEAAKESFTWRTVDAELAALGYDSLLDDGPALARAADQPRILAFEADALSVEVEIDQTPGARRMLGQLVPAQAAELELRSPSAGPVRGTADDLGRFALPLPGGRGPVSLRCRLADGRTVHTSWLTL</sequence>
<dbReference type="RefSeq" id="WP_169385057.1">
    <property type="nucleotide sequence ID" value="NZ_JAAXLA010000091.1"/>
</dbReference>
<organism evidence="1 2">
    <name type="scientific">Pseudonocardia acidicola</name>
    <dbReference type="NCBI Taxonomy" id="2724939"/>
    <lineage>
        <taxon>Bacteria</taxon>
        <taxon>Bacillati</taxon>
        <taxon>Actinomycetota</taxon>
        <taxon>Actinomycetes</taxon>
        <taxon>Pseudonocardiales</taxon>
        <taxon>Pseudonocardiaceae</taxon>
        <taxon>Pseudonocardia</taxon>
    </lineage>
</organism>